<feature type="domain" description="MmgE/PrpD C-terminal" evidence="4">
    <location>
        <begin position="281"/>
        <end position="381"/>
    </location>
</feature>
<dbReference type="PANTHER" id="PTHR16943:SF8">
    <property type="entry name" value="2-METHYLCITRATE DEHYDRATASE"/>
    <property type="match status" value="1"/>
</dbReference>
<dbReference type="InterPro" id="IPR045336">
    <property type="entry name" value="MmgE_PrpD_N"/>
</dbReference>
<dbReference type="RefSeq" id="WP_210158099.1">
    <property type="nucleotide sequence ID" value="NZ_JAFCNB010000014.1"/>
</dbReference>
<evidence type="ECO:0000256" key="1">
    <source>
        <dbReference type="ARBA" id="ARBA00006174"/>
    </source>
</evidence>
<accession>A0A940WJE8</accession>
<dbReference type="Pfam" id="PF03972">
    <property type="entry name" value="MmgE_PrpD_N"/>
    <property type="match status" value="1"/>
</dbReference>
<evidence type="ECO:0000256" key="2">
    <source>
        <dbReference type="SAM" id="MobiDB-lite"/>
    </source>
</evidence>
<dbReference type="Gene3D" id="1.10.4100.10">
    <property type="entry name" value="2-methylcitrate dehydratase PrpD"/>
    <property type="match status" value="1"/>
</dbReference>
<feature type="region of interest" description="Disordered" evidence="2">
    <location>
        <begin position="1"/>
        <end position="23"/>
    </location>
</feature>
<dbReference type="Pfam" id="PF19305">
    <property type="entry name" value="MmgE_PrpD_C"/>
    <property type="match status" value="1"/>
</dbReference>
<proteinExistence type="inferred from homology"/>
<dbReference type="AlphaFoldDB" id="A0A940WJE8"/>
<comment type="caution">
    <text evidence="5">The sequence shown here is derived from an EMBL/GenBank/DDBJ whole genome shotgun (WGS) entry which is preliminary data.</text>
</comment>
<dbReference type="InterPro" id="IPR045337">
    <property type="entry name" value="MmgE_PrpD_C"/>
</dbReference>
<dbReference type="PANTHER" id="PTHR16943">
    <property type="entry name" value="2-METHYLCITRATE DEHYDRATASE-RELATED"/>
    <property type="match status" value="1"/>
</dbReference>
<organism evidence="5 6">
    <name type="scientific">Microbispora oryzae</name>
    <dbReference type="NCBI Taxonomy" id="2806554"/>
    <lineage>
        <taxon>Bacteria</taxon>
        <taxon>Bacillati</taxon>
        <taxon>Actinomycetota</taxon>
        <taxon>Actinomycetes</taxon>
        <taxon>Streptosporangiales</taxon>
        <taxon>Streptosporangiaceae</taxon>
        <taxon>Microbispora</taxon>
    </lineage>
</organism>
<dbReference type="InterPro" id="IPR036148">
    <property type="entry name" value="MmgE/PrpD_sf"/>
</dbReference>
<dbReference type="GO" id="GO:0016829">
    <property type="term" value="F:lyase activity"/>
    <property type="evidence" value="ECO:0007669"/>
    <property type="project" value="InterPro"/>
</dbReference>
<reference evidence="5" key="1">
    <citation type="submission" date="2021-02" db="EMBL/GenBank/DDBJ databases">
        <title>Draft genome sequence of Microbispora sp. RL4-1S isolated from rice leaves in Thailand.</title>
        <authorList>
            <person name="Muangham S."/>
            <person name="Duangmal K."/>
        </authorList>
    </citation>
    <scope>NUCLEOTIDE SEQUENCE</scope>
    <source>
        <strain evidence="5">RL4-1S</strain>
    </source>
</reference>
<evidence type="ECO:0000259" key="3">
    <source>
        <dbReference type="Pfam" id="PF03972"/>
    </source>
</evidence>
<sequence length="507" mass="52806">MAERLPGSPAARARAGEKSGSEPAPLVTTLTAWAAGLRLDHVPERVVALATSQVIAQLAAIRAGLRHSAGAKLVRAFGPPLQPDPRRSAGVLAMLGSWLNLDDTAYAGHLAPSTVAVPLAYAHAGRHDGRALLTAVIAANECAARITAAATLGPLRGQSALHTHLAGAVAGRLSVERAPAARWADAFGLAFASPPWPVMHAFLGGDAKLVHVLAPVRSAMDACDAAAAGLTGMPDIMEHANGFLARFATTPLPEVITAGLGRHWHTETLSFKVRPGGPGIDAAVDCALELHPLLGGAPIAEVEVAASAYTLFAGRQAARYLAGPRTPISALLLSTAYPVATALLTGDLTVEDFDLPAMRDPVRWALADRIRLVHDPRMTSALLGSVAPFGAALRQAGERGLPWLRDFAGDEIAALAPPGDGGPPDFTSASKATPARVVVRLADGRTFSRERDIPIGSAGPDTRRRHRELVSEKFLAQGGDLAVAGELGELAELPAERLRRLLAEALR</sequence>
<dbReference type="InterPro" id="IPR042183">
    <property type="entry name" value="MmgE/PrpD_sf_1"/>
</dbReference>
<dbReference type="InterPro" id="IPR042188">
    <property type="entry name" value="MmgE/PrpD_sf_2"/>
</dbReference>
<dbReference type="SUPFAM" id="SSF103378">
    <property type="entry name" value="2-methylcitrate dehydratase PrpD"/>
    <property type="match status" value="1"/>
</dbReference>
<comment type="similarity">
    <text evidence="1">Belongs to the PrpD family.</text>
</comment>
<dbReference type="EMBL" id="JAFCNB010000014">
    <property type="protein sequence ID" value="MBP2706819.1"/>
    <property type="molecule type" value="Genomic_DNA"/>
</dbReference>
<evidence type="ECO:0000259" key="4">
    <source>
        <dbReference type="Pfam" id="PF19305"/>
    </source>
</evidence>
<evidence type="ECO:0000313" key="5">
    <source>
        <dbReference type="EMBL" id="MBP2706819.1"/>
    </source>
</evidence>
<dbReference type="InterPro" id="IPR005656">
    <property type="entry name" value="MmgE_PrpD"/>
</dbReference>
<keyword evidence="6" id="KW-1185">Reference proteome</keyword>
<dbReference type="Gene3D" id="3.30.1330.120">
    <property type="entry name" value="2-methylcitrate dehydratase PrpD"/>
    <property type="match status" value="1"/>
</dbReference>
<evidence type="ECO:0000313" key="6">
    <source>
        <dbReference type="Proteomes" id="UP000674234"/>
    </source>
</evidence>
<name>A0A940WJE8_9ACTN</name>
<gene>
    <name evidence="5" type="ORF">JOL79_23720</name>
</gene>
<protein>
    <submittedName>
        <fullName evidence="5">MmgE/PrpD family protein</fullName>
    </submittedName>
</protein>
<feature type="domain" description="MmgE/PrpD N-terminal" evidence="3">
    <location>
        <begin position="29"/>
        <end position="250"/>
    </location>
</feature>
<dbReference type="Proteomes" id="UP000674234">
    <property type="component" value="Unassembled WGS sequence"/>
</dbReference>